<reference evidence="1 2" key="1">
    <citation type="journal article" date="2009" name="Science">
        <title>Green evolution and dynamic adaptations revealed by genomes of the marine picoeukaryotes Micromonas.</title>
        <authorList>
            <person name="Worden A.Z."/>
            <person name="Lee J.H."/>
            <person name="Mock T."/>
            <person name="Rouze P."/>
            <person name="Simmons M.P."/>
            <person name="Aerts A.L."/>
            <person name="Allen A.E."/>
            <person name="Cuvelier M.L."/>
            <person name="Derelle E."/>
            <person name="Everett M.V."/>
            <person name="Foulon E."/>
            <person name="Grimwood J."/>
            <person name="Gundlach H."/>
            <person name="Henrissat B."/>
            <person name="Napoli C."/>
            <person name="McDonald S.M."/>
            <person name="Parker M.S."/>
            <person name="Rombauts S."/>
            <person name="Salamov A."/>
            <person name="Von Dassow P."/>
            <person name="Badger J.H."/>
            <person name="Coutinho P.M."/>
            <person name="Demir E."/>
            <person name="Dubchak I."/>
            <person name="Gentemann C."/>
            <person name="Eikrem W."/>
            <person name="Gready J.E."/>
            <person name="John U."/>
            <person name="Lanier W."/>
            <person name="Lindquist E.A."/>
            <person name="Lucas S."/>
            <person name="Mayer K.F."/>
            <person name="Moreau H."/>
            <person name="Not F."/>
            <person name="Otillar R."/>
            <person name="Panaud O."/>
            <person name="Pangilinan J."/>
            <person name="Paulsen I."/>
            <person name="Piegu B."/>
            <person name="Poliakov A."/>
            <person name="Robbens S."/>
            <person name="Schmutz J."/>
            <person name="Toulza E."/>
            <person name="Wyss T."/>
            <person name="Zelensky A."/>
            <person name="Zhou K."/>
            <person name="Armbrust E.V."/>
            <person name="Bhattacharya D."/>
            <person name="Goodenough U.W."/>
            <person name="Van de Peer Y."/>
            <person name="Grigoriev I.V."/>
        </authorList>
    </citation>
    <scope>NUCLEOTIDE SEQUENCE [LARGE SCALE GENOMIC DNA]</scope>
    <source>
        <strain evidence="2">RCC299 / NOUM17</strain>
    </source>
</reference>
<dbReference type="Proteomes" id="UP000002009">
    <property type="component" value="Chromosome 11"/>
</dbReference>
<dbReference type="AlphaFoldDB" id="C1EER7"/>
<accession>C1EER7</accession>
<organism evidence="1 2">
    <name type="scientific">Micromonas commoda (strain RCC299 / NOUM17 / CCMP2709)</name>
    <name type="common">Picoplanktonic green alga</name>
    <dbReference type="NCBI Taxonomy" id="296587"/>
    <lineage>
        <taxon>Eukaryota</taxon>
        <taxon>Viridiplantae</taxon>
        <taxon>Chlorophyta</taxon>
        <taxon>Mamiellophyceae</taxon>
        <taxon>Mamiellales</taxon>
        <taxon>Mamiellaceae</taxon>
        <taxon>Micromonas</taxon>
    </lineage>
</organism>
<dbReference type="KEGG" id="mis:MICPUN_62719"/>
<proteinExistence type="predicted"/>
<evidence type="ECO:0000313" key="2">
    <source>
        <dbReference type="Proteomes" id="UP000002009"/>
    </source>
</evidence>
<dbReference type="InParanoid" id="C1EER7"/>
<dbReference type="GeneID" id="8247743"/>
<keyword evidence="2" id="KW-1185">Reference proteome</keyword>
<gene>
    <name evidence="1" type="ORF">MICPUN_62719</name>
</gene>
<name>C1EER7_MICCC</name>
<dbReference type="RefSeq" id="XP_002505321.1">
    <property type="nucleotide sequence ID" value="XM_002505275.1"/>
</dbReference>
<sequence>MVQPPPIVGAVRAVADPVPPVAALRPEGCHRSTPGCDDDFARESLAIAPTVVDARAACAQPPPRHHRGDAIEQGAGPVTESAVVPEPPVQHAVQLSPGVYYVSPSPSPANTSWRRDRRARLAGTFEGFAPPPFGRPFDPAFRYVRVGVRGLGAIEREVPGMPEGTRRVWISFTFPAAEAFPEAFLAAAGPNVRSRNVPSSFLLPKLPTGGGAGSPGGTNGTNDDDRDVIFVTAVDLRRFIASREASRVSIIGALCGAMCCLAPVATNDYGIGYPPGWPHRLNGLGDHRHLGDHGAFGVVDRPCDEDPNVPSTGIGDVAACIGAADLAGEGGDGGGCGGGGCGGGGCGGE</sequence>
<protein>
    <submittedName>
        <fullName evidence="1">Uncharacterized protein</fullName>
    </submittedName>
</protein>
<evidence type="ECO:0000313" key="1">
    <source>
        <dbReference type="EMBL" id="ACO66579.1"/>
    </source>
</evidence>
<dbReference type="EMBL" id="CP001330">
    <property type="protein sequence ID" value="ACO66579.1"/>
    <property type="molecule type" value="Genomic_DNA"/>
</dbReference>